<proteinExistence type="predicted"/>
<dbReference type="SUPFAM" id="SSF51735">
    <property type="entry name" value="NAD(P)-binding Rossmann-fold domains"/>
    <property type="match status" value="1"/>
</dbReference>
<name>A0A9Q2EYL4_9GAMM</name>
<dbReference type="GO" id="GO:0004029">
    <property type="term" value="F:aldehyde dehydrogenase (NAD+) activity"/>
    <property type="evidence" value="ECO:0007669"/>
    <property type="project" value="TreeGrafter"/>
</dbReference>
<organism evidence="1 2">
    <name type="scientific">Pectobacterium quasiaquaticum</name>
    <dbReference type="NCBI Taxonomy" id="2774015"/>
    <lineage>
        <taxon>Bacteria</taxon>
        <taxon>Pseudomonadati</taxon>
        <taxon>Pseudomonadota</taxon>
        <taxon>Gammaproteobacteria</taxon>
        <taxon>Enterobacterales</taxon>
        <taxon>Pectobacteriaceae</taxon>
        <taxon>Pectobacterium</taxon>
    </lineage>
</organism>
<dbReference type="GO" id="GO:0005737">
    <property type="term" value="C:cytoplasm"/>
    <property type="evidence" value="ECO:0007669"/>
    <property type="project" value="TreeGrafter"/>
</dbReference>
<dbReference type="InterPro" id="IPR051783">
    <property type="entry name" value="NAD(P)-dependent_oxidoreduct"/>
</dbReference>
<dbReference type="PANTHER" id="PTHR48079">
    <property type="entry name" value="PROTEIN YEEZ"/>
    <property type="match status" value="1"/>
</dbReference>
<dbReference type="PANTHER" id="PTHR48079:SF6">
    <property type="entry name" value="NAD(P)-BINDING DOMAIN-CONTAINING PROTEIN-RELATED"/>
    <property type="match status" value="1"/>
</dbReference>
<reference evidence="1 2" key="1">
    <citation type="journal article" date="2021" name="Int. J. Syst. Evol. Microbiol.">
        <title>&lt;i&gt;Pectobacterium quasiaquaticum&lt;/i&gt; sp. nov., isolated from waterways.</title>
        <authorList>
            <person name="Ben Moussa H."/>
            <person name="Pedron J."/>
            <person name="Bertrand C."/>
            <person name="Hecquet A."/>
            <person name="Barny M.A."/>
        </authorList>
    </citation>
    <scope>NUCLEOTIDE SEQUENCE [LARGE SCALE GENOMIC DNA]</scope>
    <source>
        <strain evidence="1 2">A477-S1-J17</strain>
    </source>
</reference>
<gene>
    <name evidence="1" type="ORF">IG609_019640</name>
</gene>
<dbReference type="AlphaFoldDB" id="A0A9Q2EYL4"/>
<dbReference type="InterPro" id="IPR001509">
    <property type="entry name" value="Epimerase_deHydtase"/>
</dbReference>
<dbReference type="EMBL" id="CP065177">
    <property type="protein sequence ID" value="URG48909.1"/>
    <property type="molecule type" value="Genomic_DNA"/>
</dbReference>
<dbReference type="KEGG" id="pqu:IG609_019640"/>
<keyword evidence="2" id="KW-1185">Reference proteome</keyword>
<dbReference type="Pfam" id="PF01370">
    <property type="entry name" value="Epimerase"/>
    <property type="match status" value="1"/>
</dbReference>
<protein>
    <submittedName>
        <fullName evidence="1">NAD(P)-dependent oxidoreductase</fullName>
    </submittedName>
</protein>
<evidence type="ECO:0000313" key="1">
    <source>
        <dbReference type="EMBL" id="URG48909.1"/>
    </source>
</evidence>
<dbReference type="Proteomes" id="UP000806577">
    <property type="component" value="Chromosome"/>
</dbReference>
<dbReference type="RefSeq" id="WP_193399043.1">
    <property type="nucleotide sequence ID" value="NZ_CP065177.1"/>
</dbReference>
<sequence>MSVFVTGATSGLGRNAVEWLLQTGHQVLAFGRDRSVGQQLEALGAQFIGIDLVDTSVDQFRTLMAGCDVVWHCAAKSSPWGQYNDFYQNNTEVTARLADAAGQLGIPRFVHISTPAIYFDYQHHLNIDESYRAARFANHYAQTKFLAEERLQALTSRYPQTTYVILRPRGLFGPHDRVILPRVLEQIEVGGGVLRLPRGGEALLDLTFVGNVVEAMALASERAGLVSGAAYNITNHEPARLVDMLEQLLTGQLGMHYRVSAVPYPLLHAVAGGMELFSWFSRKEPLLTRYSAGAVNFDMTLSAEKARQELGYQPRFSLNQGIELTGNWLNAHLAQQRNGGHGYYFNV</sequence>
<accession>A0A9Q2EYL4</accession>
<dbReference type="Gene3D" id="3.40.50.720">
    <property type="entry name" value="NAD(P)-binding Rossmann-like Domain"/>
    <property type="match status" value="1"/>
</dbReference>
<dbReference type="InterPro" id="IPR036291">
    <property type="entry name" value="NAD(P)-bd_dom_sf"/>
</dbReference>
<evidence type="ECO:0000313" key="2">
    <source>
        <dbReference type="Proteomes" id="UP000806577"/>
    </source>
</evidence>